<dbReference type="Pfam" id="PF00147">
    <property type="entry name" value="Fibrinogen_C"/>
    <property type="match status" value="1"/>
</dbReference>
<dbReference type="InterPro" id="IPR036056">
    <property type="entry name" value="Fibrinogen-like_C"/>
</dbReference>
<dbReference type="GeneID" id="119736646"/>
<feature type="transmembrane region" description="Helical" evidence="3">
    <location>
        <begin position="12"/>
        <end position="32"/>
    </location>
</feature>
<dbReference type="PROSITE" id="PS00514">
    <property type="entry name" value="FIBRINOGEN_C_1"/>
    <property type="match status" value="1"/>
</dbReference>
<dbReference type="GO" id="GO:0005615">
    <property type="term" value="C:extracellular space"/>
    <property type="evidence" value="ECO:0007669"/>
    <property type="project" value="TreeGrafter"/>
</dbReference>
<dbReference type="OMA" id="CFENISG"/>
<feature type="compositionally biased region" description="Pro residues" evidence="2">
    <location>
        <begin position="162"/>
        <end position="173"/>
    </location>
</feature>
<dbReference type="SUPFAM" id="SSF56496">
    <property type="entry name" value="Fibrinogen C-terminal domain-like"/>
    <property type="match status" value="1"/>
</dbReference>
<reference evidence="6" key="1">
    <citation type="submission" date="2022-11" db="UniProtKB">
        <authorList>
            <consortium name="EnsemblMetazoa"/>
        </authorList>
    </citation>
    <scope>IDENTIFICATION</scope>
</reference>
<evidence type="ECO:0000259" key="5">
    <source>
        <dbReference type="PROSITE" id="PS51406"/>
    </source>
</evidence>
<dbReference type="InterPro" id="IPR014716">
    <property type="entry name" value="Fibrinogen_a/b/g_C_1"/>
</dbReference>
<dbReference type="SMART" id="SM00186">
    <property type="entry name" value="FBG"/>
    <property type="match status" value="1"/>
</dbReference>
<evidence type="ECO:0000256" key="1">
    <source>
        <dbReference type="ARBA" id="ARBA00023157"/>
    </source>
</evidence>
<keyword evidence="3" id="KW-0812">Transmembrane</keyword>
<dbReference type="Proteomes" id="UP000887568">
    <property type="component" value="Unplaced"/>
</dbReference>
<dbReference type="Gene3D" id="3.50.4.10">
    <property type="entry name" value="Hepatocyte Growth Factor"/>
    <property type="match status" value="1"/>
</dbReference>
<dbReference type="AlphaFoldDB" id="A0A914ASY4"/>
<evidence type="ECO:0000313" key="6">
    <source>
        <dbReference type="EnsemblMetazoa" id="XP_038066589.1"/>
    </source>
</evidence>
<dbReference type="Pfam" id="PF00024">
    <property type="entry name" value="PAN_1"/>
    <property type="match status" value="1"/>
</dbReference>
<feature type="region of interest" description="Disordered" evidence="2">
    <location>
        <begin position="160"/>
        <end position="180"/>
    </location>
</feature>
<evidence type="ECO:0000313" key="7">
    <source>
        <dbReference type="Proteomes" id="UP000887568"/>
    </source>
</evidence>
<keyword evidence="7" id="KW-1185">Reference proteome</keyword>
<protein>
    <submittedName>
        <fullName evidence="6">Uncharacterized protein</fullName>
    </submittedName>
</protein>
<dbReference type="PROSITE" id="PS51406">
    <property type="entry name" value="FIBRINOGEN_C_2"/>
    <property type="match status" value="1"/>
</dbReference>
<dbReference type="InterPro" id="IPR002181">
    <property type="entry name" value="Fibrinogen_a/b/g_C_dom"/>
</dbReference>
<dbReference type="InterPro" id="IPR003609">
    <property type="entry name" value="Pan_app"/>
</dbReference>
<sequence>MELPQILQPSGLKSQIVVFFTSLLIAGMAFCFGSPCTGQTRLQFYGAENCALDRSVYETTTTVSPVTCARNCHADVRCMSLNYYWPNRMCELSTTTRSQETSRFTERQGSVYFDSDEETQRFSVPSLTSALSTPMINEEAPDTITNTTPAFPTPEVEVDPIPNEPTEPPPTPTENPTIGCKRQGVNTVYPSGTGPGIQVDCELIYGKYWMVIQRRQDGSVDFYRNWTEYREGFGNLSGEYWLGNDNIRQLTESQGPWMLHIDLADWHGQHRHVRYNDFSVQGEEYTMHLGNFATRNDFDIENSLAHENGRSFSTWDHDNDGLDSRTCAVDNHGGWWYDGCVLANLNGFYFQEETVDDHAITWFSWRGLYSLKQCSMKICLG</sequence>
<proteinExistence type="predicted"/>
<evidence type="ECO:0000256" key="3">
    <source>
        <dbReference type="SAM" id="Phobius"/>
    </source>
</evidence>
<keyword evidence="1" id="KW-1015">Disulfide bond</keyword>
<organism evidence="6 7">
    <name type="scientific">Patiria miniata</name>
    <name type="common">Bat star</name>
    <name type="synonym">Asterina miniata</name>
    <dbReference type="NCBI Taxonomy" id="46514"/>
    <lineage>
        <taxon>Eukaryota</taxon>
        <taxon>Metazoa</taxon>
        <taxon>Echinodermata</taxon>
        <taxon>Eleutherozoa</taxon>
        <taxon>Asterozoa</taxon>
        <taxon>Asteroidea</taxon>
        <taxon>Valvatacea</taxon>
        <taxon>Valvatida</taxon>
        <taxon>Asterinidae</taxon>
        <taxon>Patiria</taxon>
    </lineage>
</organism>
<keyword evidence="3" id="KW-1133">Transmembrane helix</keyword>
<dbReference type="PROSITE" id="PS50948">
    <property type="entry name" value="PAN"/>
    <property type="match status" value="1"/>
</dbReference>
<name>A0A914ASY4_PATMI</name>
<keyword evidence="3" id="KW-0472">Membrane</keyword>
<dbReference type="InterPro" id="IPR020837">
    <property type="entry name" value="Fibrinogen_CS"/>
</dbReference>
<feature type="domain" description="Apple" evidence="4">
    <location>
        <begin position="36"/>
        <end position="117"/>
    </location>
</feature>
<dbReference type="CDD" id="cd00087">
    <property type="entry name" value="FReD"/>
    <property type="match status" value="1"/>
</dbReference>
<feature type="domain" description="Fibrinogen C-terminal" evidence="5">
    <location>
        <begin position="166"/>
        <end position="381"/>
    </location>
</feature>
<dbReference type="Gene3D" id="3.90.215.10">
    <property type="entry name" value="Gamma Fibrinogen, chain A, domain 1"/>
    <property type="match status" value="1"/>
</dbReference>
<evidence type="ECO:0000259" key="4">
    <source>
        <dbReference type="PROSITE" id="PS50948"/>
    </source>
</evidence>
<dbReference type="EnsemblMetazoa" id="XM_038210661.1">
    <property type="protein sequence ID" value="XP_038066589.1"/>
    <property type="gene ID" value="LOC119736646"/>
</dbReference>
<dbReference type="PANTHER" id="PTHR19143">
    <property type="entry name" value="FIBRINOGEN/TENASCIN/ANGIOPOEITIN"/>
    <property type="match status" value="1"/>
</dbReference>
<dbReference type="InterPro" id="IPR050373">
    <property type="entry name" value="Fibrinogen_C-term_domain"/>
</dbReference>
<evidence type="ECO:0000256" key="2">
    <source>
        <dbReference type="SAM" id="MobiDB-lite"/>
    </source>
</evidence>
<accession>A0A914ASY4</accession>
<dbReference type="RefSeq" id="XP_038066589.1">
    <property type="nucleotide sequence ID" value="XM_038210661.1"/>
</dbReference>